<evidence type="ECO:0000256" key="1">
    <source>
        <dbReference type="ARBA" id="ARBA00000312"/>
    </source>
</evidence>
<evidence type="ECO:0000256" key="9">
    <source>
        <dbReference type="ARBA" id="ARBA00022679"/>
    </source>
</evidence>
<dbReference type="PANTHER" id="PTHR34848">
    <property type="match status" value="1"/>
</dbReference>
<keyword evidence="11 14" id="KW-0418">Kinase</keyword>
<evidence type="ECO:0000256" key="12">
    <source>
        <dbReference type="ARBA" id="ARBA00022840"/>
    </source>
</evidence>
<comment type="pathway">
    <text evidence="6 14">Cofactor biosynthesis; adenosylcobalamin biosynthesis; adenosylcobalamin from cob(II)yrinate a,c-diamide: step 5/7.</text>
</comment>
<comment type="caution">
    <text evidence="15">The sequence shown here is derived from an EMBL/GenBank/DDBJ whole genome shotgun (WGS) entry which is preliminary data.</text>
</comment>
<evidence type="ECO:0000256" key="2">
    <source>
        <dbReference type="ARBA" id="ARBA00000711"/>
    </source>
</evidence>
<evidence type="ECO:0000256" key="7">
    <source>
        <dbReference type="ARBA" id="ARBA00007490"/>
    </source>
</evidence>
<dbReference type="PIRSF" id="PIRSF006135">
    <property type="entry name" value="CobU"/>
    <property type="match status" value="1"/>
</dbReference>
<dbReference type="Pfam" id="PF02283">
    <property type="entry name" value="CobU"/>
    <property type="match status" value="1"/>
</dbReference>
<keyword evidence="15" id="KW-0548">Nucleotidyltransferase</keyword>
<keyword evidence="12 14" id="KW-0067">ATP-binding</keyword>
<dbReference type="Gene3D" id="3.40.50.300">
    <property type="entry name" value="P-loop containing nucleotide triphosphate hydrolases"/>
    <property type="match status" value="1"/>
</dbReference>
<sequence>MIELVLGGARSGKSAYAESLLKRSDSNVVYIATAQAFDQEMSERILHHQLQRPAEWQLIESPLVLAETLDSLSNSEHYLLVDCLTLWLSNHLLADESSLAAEIDRLLAVLARVSCRVLLVSNEVGMGIVPENRLARRFRDEAGWLNQRVAQIADKVTLVTAGMPLVLKGQNL</sequence>
<comment type="catalytic activity">
    <reaction evidence="1 14">
        <text>adenosylcob(III)inamide + ATP = adenosylcob(III)inamide phosphate + ADP + H(+)</text>
        <dbReference type="Rhea" id="RHEA:15769"/>
        <dbReference type="ChEBI" id="CHEBI:2480"/>
        <dbReference type="ChEBI" id="CHEBI:15378"/>
        <dbReference type="ChEBI" id="CHEBI:30616"/>
        <dbReference type="ChEBI" id="CHEBI:58502"/>
        <dbReference type="ChEBI" id="CHEBI:456216"/>
        <dbReference type="EC" id="2.7.1.156"/>
    </reaction>
</comment>
<dbReference type="PANTHER" id="PTHR34848:SF1">
    <property type="entry name" value="BIFUNCTIONAL ADENOSYLCOBALAMIN BIOSYNTHESIS PROTEIN COBU"/>
    <property type="match status" value="1"/>
</dbReference>
<name>A0ABY1WT25_9GAMM</name>
<protein>
    <recommendedName>
        <fullName evidence="14">Bifunctional adenosylcobalamin biosynthesis protein</fullName>
        <ecNumber evidence="14">2.7.1.156</ecNumber>
        <ecNumber evidence="14">2.7.7.62</ecNumber>
    </recommendedName>
</protein>
<evidence type="ECO:0000256" key="5">
    <source>
        <dbReference type="ARBA" id="ARBA00004692"/>
    </source>
</evidence>
<comment type="similarity">
    <text evidence="7 14">Belongs to the CobU/CobP family.</text>
</comment>
<dbReference type="RefSeq" id="WP_130565259.1">
    <property type="nucleotide sequence ID" value="NZ_SHLY01000001.1"/>
</dbReference>
<dbReference type="GO" id="GO:0043752">
    <property type="term" value="F:adenosylcobinamide kinase activity"/>
    <property type="evidence" value="ECO:0007669"/>
    <property type="project" value="UniProtKB-EC"/>
</dbReference>
<comment type="catalytic activity">
    <reaction evidence="2 14">
        <text>adenosylcob(III)inamide phosphate + GTP + H(+) = adenosylcob(III)inamide-GDP + diphosphate</text>
        <dbReference type="Rhea" id="RHEA:22712"/>
        <dbReference type="ChEBI" id="CHEBI:15378"/>
        <dbReference type="ChEBI" id="CHEBI:33019"/>
        <dbReference type="ChEBI" id="CHEBI:37565"/>
        <dbReference type="ChEBI" id="CHEBI:58502"/>
        <dbReference type="ChEBI" id="CHEBI:60487"/>
        <dbReference type="EC" id="2.7.7.62"/>
    </reaction>
</comment>
<keyword evidence="10 14" id="KW-0547">Nucleotide-binding</keyword>
<evidence type="ECO:0000256" key="10">
    <source>
        <dbReference type="ARBA" id="ARBA00022741"/>
    </source>
</evidence>
<gene>
    <name evidence="15" type="primary">cobU</name>
    <name evidence="15" type="ORF">EXY25_00025</name>
</gene>
<proteinExistence type="inferred from homology"/>
<comment type="function">
    <text evidence="4 14">Catalyzes ATP-dependent phosphorylation of adenosylcobinamide and addition of GMP to adenosylcobinamide phosphate.</text>
</comment>
<evidence type="ECO:0000313" key="15">
    <source>
        <dbReference type="EMBL" id="TAA47677.1"/>
    </source>
</evidence>
<evidence type="ECO:0000256" key="11">
    <source>
        <dbReference type="ARBA" id="ARBA00022777"/>
    </source>
</evidence>
<keyword evidence="16" id="KW-1185">Reference proteome</keyword>
<evidence type="ECO:0000313" key="16">
    <source>
        <dbReference type="Proteomes" id="UP000292544"/>
    </source>
</evidence>
<keyword evidence="9 14" id="KW-0808">Transferase</keyword>
<evidence type="ECO:0000256" key="3">
    <source>
        <dbReference type="ARBA" id="ARBA00001522"/>
    </source>
</evidence>
<dbReference type="EC" id="2.7.1.156" evidence="14"/>
<dbReference type="InterPro" id="IPR027417">
    <property type="entry name" value="P-loop_NTPase"/>
</dbReference>
<comment type="pathway">
    <text evidence="5 14">Cofactor biosynthesis; adenosylcobalamin biosynthesis; adenosylcobalamin from cob(II)yrinate a,c-diamide: step 6/7.</text>
</comment>
<accession>A0ABY1WT25</accession>
<evidence type="ECO:0000256" key="14">
    <source>
        <dbReference type="PIRNR" id="PIRNR006135"/>
    </source>
</evidence>
<dbReference type="NCBIfam" id="NF004469">
    <property type="entry name" value="PRK05800.1"/>
    <property type="match status" value="1"/>
</dbReference>
<dbReference type="InterPro" id="IPR003203">
    <property type="entry name" value="CobU/CobP"/>
</dbReference>
<dbReference type="SUPFAM" id="SSF52540">
    <property type="entry name" value="P-loop containing nucleoside triphosphate hydrolases"/>
    <property type="match status" value="1"/>
</dbReference>
<evidence type="ECO:0000256" key="8">
    <source>
        <dbReference type="ARBA" id="ARBA00022573"/>
    </source>
</evidence>
<reference evidence="16" key="1">
    <citation type="submission" date="2019-02" db="EMBL/GenBank/DDBJ databases">
        <title>Draft genome sequence of Muricauda sp. 176CP4-71.</title>
        <authorList>
            <person name="Park J.-S."/>
        </authorList>
    </citation>
    <scope>NUCLEOTIDE SEQUENCE [LARGE SCALE GENOMIC DNA]</scope>
    <source>
        <strain evidence="16">176GS2-150</strain>
    </source>
</reference>
<dbReference type="EC" id="2.7.7.62" evidence="14"/>
<evidence type="ECO:0000256" key="4">
    <source>
        <dbReference type="ARBA" id="ARBA00003889"/>
    </source>
</evidence>
<dbReference type="GO" id="GO:0008820">
    <property type="term" value="F:cobinamide phosphate guanylyltransferase activity"/>
    <property type="evidence" value="ECO:0007669"/>
    <property type="project" value="UniProtKB-EC"/>
</dbReference>
<keyword evidence="13 14" id="KW-0342">GTP-binding</keyword>
<dbReference type="Proteomes" id="UP000292544">
    <property type="component" value="Unassembled WGS sequence"/>
</dbReference>
<evidence type="ECO:0000256" key="13">
    <source>
        <dbReference type="ARBA" id="ARBA00023134"/>
    </source>
</evidence>
<dbReference type="EMBL" id="SHLY01000001">
    <property type="protein sequence ID" value="TAA47677.1"/>
    <property type="molecule type" value="Genomic_DNA"/>
</dbReference>
<keyword evidence="8 14" id="KW-0169">Cobalamin biosynthesis</keyword>
<organism evidence="15 16">
    <name type="scientific">Corallincola spongiicola</name>
    <dbReference type="NCBI Taxonomy" id="2520508"/>
    <lineage>
        <taxon>Bacteria</taxon>
        <taxon>Pseudomonadati</taxon>
        <taxon>Pseudomonadota</taxon>
        <taxon>Gammaproteobacteria</taxon>
        <taxon>Alteromonadales</taxon>
        <taxon>Psychromonadaceae</taxon>
        <taxon>Corallincola</taxon>
    </lineage>
</organism>
<dbReference type="CDD" id="cd00544">
    <property type="entry name" value="CobU"/>
    <property type="match status" value="1"/>
</dbReference>
<evidence type="ECO:0000256" key="6">
    <source>
        <dbReference type="ARBA" id="ARBA00005159"/>
    </source>
</evidence>
<comment type="catalytic activity">
    <reaction evidence="3">
        <text>adenosylcob(III)inamide + GTP = adenosylcob(III)inamide phosphate + GDP + H(+)</text>
        <dbReference type="Rhea" id="RHEA:15765"/>
        <dbReference type="ChEBI" id="CHEBI:2480"/>
        <dbReference type="ChEBI" id="CHEBI:15378"/>
        <dbReference type="ChEBI" id="CHEBI:37565"/>
        <dbReference type="ChEBI" id="CHEBI:58189"/>
        <dbReference type="ChEBI" id="CHEBI:58502"/>
        <dbReference type="EC" id="2.7.1.156"/>
    </reaction>
</comment>